<proteinExistence type="predicted"/>
<dbReference type="RefSeq" id="XP_067757038.1">
    <property type="nucleotide sequence ID" value="XM_067900838.1"/>
</dbReference>
<feature type="compositionally biased region" description="Polar residues" evidence="2">
    <location>
        <begin position="643"/>
        <end position="654"/>
    </location>
</feature>
<dbReference type="InterPro" id="IPR000330">
    <property type="entry name" value="SNF2_N"/>
</dbReference>
<dbReference type="KEGG" id="phet:94290915"/>
<feature type="compositionally biased region" description="Low complexity" evidence="2">
    <location>
        <begin position="68"/>
        <end position="85"/>
    </location>
</feature>
<feature type="domain" description="Helicase ATP-binding" evidence="3">
    <location>
        <begin position="947"/>
        <end position="1010"/>
    </location>
</feature>
<accession>A0A836IUX9</accession>
<feature type="region of interest" description="Disordered" evidence="2">
    <location>
        <begin position="1378"/>
        <end position="1397"/>
    </location>
</feature>
<keyword evidence="1" id="KW-0378">Hydrolase</keyword>
<feature type="region of interest" description="Disordered" evidence="2">
    <location>
        <begin position="1424"/>
        <end position="1526"/>
    </location>
</feature>
<dbReference type="CDD" id="cd18793">
    <property type="entry name" value="SF2_C_SNF"/>
    <property type="match status" value="1"/>
</dbReference>
<reference evidence="4 5" key="1">
    <citation type="submission" date="2021-02" db="EMBL/GenBank/DDBJ databases">
        <title>Porcisia hertigi Genome sequencing and assembly.</title>
        <authorList>
            <person name="Almutairi H."/>
            <person name="Gatherer D."/>
        </authorList>
    </citation>
    <scope>NUCLEOTIDE SEQUENCE [LARGE SCALE GENOMIC DNA]</scope>
    <source>
        <strain evidence="4 5">C119</strain>
    </source>
</reference>
<dbReference type="EMBL" id="JAFJZO010000023">
    <property type="protein sequence ID" value="KAG5504415.1"/>
    <property type="molecule type" value="Genomic_DNA"/>
</dbReference>
<dbReference type="InterPro" id="IPR014001">
    <property type="entry name" value="Helicase_ATP-bd"/>
</dbReference>
<feature type="compositionally biased region" description="Low complexity" evidence="2">
    <location>
        <begin position="1494"/>
        <end position="1506"/>
    </location>
</feature>
<dbReference type="GO" id="GO:0016787">
    <property type="term" value="F:hydrolase activity"/>
    <property type="evidence" value="ECO:0007669"/>
    <property type="project" value="UniProtKB-KW"/>
</dbReference>
<feature type="region of interest" description="Disordered" evidence="2">
    <location>
        <begin position="632"/>
        <end position="664"/>
    </location>
</feature>
<evidence type="ECO:0000313" key="4">
    <source>
        <dbReference type="EMBL" id="KAG5504415.1"/>
    </source>
</evidence>
<gene>
    <name evidence="4" type="ORF">JKF63_04867</name>
</gene>
<name>A0A836IUX9_9TRYP</name>
<evidence type="ECO:0000259" key="3">
    <source>
        <dbReference type="PROSITE" id="PS51192"/>
    </source>
</evidence>
<dbReference type="PANTHER" id="PTHR10799">
    <property type="entry name" value="SNF2/RAD54 HELICASE FAMILY"/>
    <property type="match status" value="1"/>
</dbReference>
<organism evidence="4 5">
    <name type="scientific">Porcisia hertigi</name>
    <dbReference type="NCBI Taxonomy" id="2761500"/>
    <lineage>
        <taxon>Eukaryota</taxon>
        <taxon>Discoba</taxon>
        <taxon>Euglenozoa</taxon>
        <taxon>Kinetoplastea</taxon>
        <taxon>Metakinetoplastina</taxon>
        <taxon>Trypanosomatida</taxon>
        <taxon>Trypanosomatidae</taxon>
        <taxon>Leishmaniinae</taxon>
        <taxon>Porcisia</taxon>
    </lineage>
</organism>
<dbReference type="PROSITE" id="PS51192">
    <property type="entry name" value="HELICASE_ATP_BIND_1"/>
    <property type="match status" value="1"/>
</dbReference>
<keyword evidence="5" id="KW-1185">Reference proteome</keyword>
<dbReference type="OrthoDB" id="278690at2759"/>
<feature type="region of interest" description="Disordered" evidence="2">
    <location>
        <begin position="102"/>
        <end position="125"/>
    </location>
</feature>
<dbReference type="Pfam" id="PF00176">
    <property type="entry name" value="SNF2-rel_dom"/>
    <property type="match status" value="1"/>
</dbReference>
<dbReference type="SMART" id="SM00487">
    <property type="entry name" value="DEXDc"/>
    <property type="match status" value="1"/>
</dbReference>
<evidence type="ECO:0000313" key="5">
    <source>
        <dbReference type="Proteomes" id="UP000674318"/>
    </source>
</evidence>
<dbReference type="Gene3D" id="3.40.50.300">
    <property type="entry name" value="P-loop containing nucleotide triphosphate hydrolases"/>
    <property type="match status" value="2"/>
</dbReference>
<comment type="caution">
    <text evidence="4">The sequence shown here is derived from an EMBL/GenBank/DDBJ whole genome shotgun (WGS) entry which is preliminary data.</text>
</comment>
<feature type="compositionally biased region" description="Basic residues" evidence="2">
    <location>
        <begin position="764"/>
        <end position="773"/>
    </location>
</feature>
<feature type="compositionally biased region" description="Low complexity" evidence="2">
    <location>
        <begin position="779"/>
        <end position="789"/>
    </location>
</feature>
<feature type="region of interest" description="Disordered" evidence="2">
    <location>
        <begin position="1231"/>
        <end position="1252"/>
    </location>
</feature>
<feature type="region of interest" description="Disordered" evidence="2">
    <location>
        <begin position="763"/>
        <end position="789"/>
    </location>
</feature>
<dbReference type="GO" id="GO:0005524">
    <property type="term" value="F:ATP binding"/>
    <property type="evidence" value="ECO:0007669"/>
    <property type="project" value="InterPro"/>
</dbReference>
<dbReference type="Proteomes" id="UP000674318">
    <property type="component" value="Unassembled WGS sequence"/>
</dbReference>
<evidence type="ECO:0000256" key="1">
    <source>
        <dbReference type="ARBA" id="ARBA00022801"/>
    </source>
</evidence>
<evidence type="ECO:0000256" key="2">
    <source>
        <dbReference type="SAM" id="MobiDB-lite"/>
    </source>
</evidence>
<protein>
    <recommendedName>
        <fullName evidence="3">Helicase ATP-binding domain-containing protein</fullName>
    </recommendedName>
</protein>
<dbReference type="InterPro" id="IPR027417">
    <property type="entry name" value="P-loop_NTPase"/>
</dbReference>
<dbReference type="Gene3D" id="3.40.50.10810">
    <property type="entry name" value="Tandem AAA-ATPase domain"/>
    <property type="match status" value="2"/>
</dbReference>
<dbReference type="InterPro" id="IPR049730">
    <property type="entry name" value="SNF2/RAD54-like_C"/>
</dbReference>
<dbReference type="SUPFAM" id="SSF52540">
    <property type="entry name" value="P-loop containing nucleoside triphosphate hydrolases"/>
    <property type="match status" value="3"/>
</dbReference>
<dbReference type="GeneID" id="94290915"/>
<dbReference type="InterPro" id="IPR038718">
    <property type="entry name" value="SNF2-like_sf"/>
</dbReference>
<feature type="region of interest" description="Disordered" evidence="2">
    <location>
        <begin position="66"/>
        <end position="90"/>
    </location>
</feature>
<sequence>MLTRRQARLLGLTSGENGGVSDSRVTSLPQSVTGVVAGDVSRDLGHSVFAESWERLDGQDGRQIFTMRPSATGTSSSSAPAPARGYRTNQGLQCSASSITHTRHANGDNRGSGSAGGSGCPARRGPRQAEILLSKAQESTNYWGAASTTAGPSFRLANDPASQWNTRCTSFTKSAVTAKRDTGASSIVMTGASWPGRAARLTAAQLRTRWRGVTRNCSCIQVSIRTTPSDSGVPHSSTRGMCTARTTGLPTAAHPASPSSHVVCGLQGQGGAARYTVDSTEEVQHATRTTASPDVPPHRSLSLFTSPFYADVASPTLLASAEAMNAAEAAAGALSIMRHIPTPRTTTTALALRRRKERMHAQRQRRLCHEVHYQVSIKANRARMRLLFGLSDTDNSAVTTRPPGDLAQDHSVAALTSLEAAPGEGAYLQSLDSRKSDEETRVLRVIAAIDGALRRQLARAYTHTSKQVFPSTSSSIDEHVHAATTAADEHSENVFAAHRPALLEAAIADATRSVEAFTDQLLSYQQEGVRWLLRLNVVEHVNGILADDTGLGKTAQTIVYLSCYKDLVEEMVQRPLEELQQRQVCLCQQTLGLKMGAAAMGGSAVVREVDGVEVVDLPPWLTWYAEVATGKQKNLRESEPHQQRSGSAVKSSAINFPRGDTVTPGRPLAAMAERAPLAATPEPTTAAARVCSGFLKVVKQVKQWLWHLEEGIGEGDVETAGGEGTGGAPYSPFAGHKRRMGESEDDHDENVEVHTLAVTAAPPVKRRRGRPPKRLSSLTPTGATAAGPAVGPPAPIEVCSVDLEGMVASHTHLPTVSLPVNRQLERALRTFRPVLIIAPLCTLSHWSGEFQRFSRRHAAAAGSLCPDSSDAAERFTVYVLNGSPAERESRMREFFAHVERLTQQSPTRDGASCGLLFTLAGGPAAKPATPVLIIPLDMLAKPLSGALRLIRRVRWHVVVIDEAQRVKCTSSALFKQVCELRCVSRLVLTGTPLQNNVTELFSLLRFLAPHALVSSELLEQLDSALLAASRSSALEDREPHILLCRRIHRLLMPFILRRERGILKAALPPIRDFAVLCPLLPLQRARLGEVERRHQAEILSSNSHIQCRKILLHPCTTQSFFYVDEEVVRTSGKLLVLDFMMRFLKRTHHKFLVFCRWTLMLDVVETLCGMRGIPYVRLDDRTPVEQWEANIRSFNRSMASPKNTAGESGDGSAVVKGGASTSQLRLRSCRRASTNPFDESSPEVDGEGNEGGHLPLPAAPPCCFLISNGAGGARLDLQAADTVFLLDVDHNSQRDAQALSWVYRVGQKKEVRVFRLVIDHPIEHGIVSIHKAKGKLGRAVAQAGLCDLHSSVHEREAALQSLFRAGALSHLNQQWASAAAPSTDDSQVDGDEVGGASAVSTPMPSFPCMSVLQCASRVEASAASGVRETSGALPSPSPAPKPAIESTLGEGVKSEVGDGESVGLVHPDHTRVFETLSGDADRQRAPLPLPSPTPSSSSFSSPLSISADAARSAESTNSPATFIAPRRRRSRRHLHISFKLDMDGSEEGDSRAHSYDSAAASSVEGATAPLLFAATPPHPSMRAVERDAAKSAAAADAEARVLAPAEHLLAMRERLEEVLPRHDGEWRVLDDMFRSVEGSLGSASG</sequence>